<dbReference type="AlphaFoldDB" id="A0AA38C0R3"/>
<dbReference type="Proteomes" id="UP000824469">
    <property type="component" value="Unassembled WGS sequence"/>
</dbReference>
<protein>
    <submittedName>
        <fullName evidence="2">Uncharacterized protein</fullName>
    </submittedName>
</protein>
<accession>A0AA38C0R3</accession>
<feature type="region of interest" description="Disordered" evidence="1">
    <location>
        <begin position="40"/>
        <end position="90"/>
    </location>
</feature>
<name>A0AA38C0R3_TAXCH</name>
<evidence type="ECO:0000313" key="3">
    <source>
        <dbReference type="Proteomes" id="UP000824469"/>
    </source>
</evidence>
<dbReference type="EMBL" id="JAHRHJ020003813">
    <property type="protein sequence ID" value="KAH9290656.1"/>
    <property type="molecule type" value="Genomic_DNA"/>
</dbReference>
<evidence type="ECO:0000313" key="2">
    <source>
        <dbReference type="EMBL" id="KAH9290656.1"/>
    </source>
</evidence>
<reference evidence="2 3" key="1">
    <citation type="journal article" date="2021" name="Nat. Plants">
        <title>The Taxus genome provides insights into paclitaxel biosynthesis.</title>
        <authorList>
            <person name="Xiong X."/>
            <person name="Gou J."/>
            <person name="Liao Q."/>
            <person name="Li Y."/>
            <person name="Zhou Q."/>
            <person name="Bi G."/>
            <person name="Li C."/>
            <person name="Du R."/>
            <person name="Wang X."/>
            <person name="Sun T."/>
            <person name="Guo L."/>
            <person name="Liang H."/>
            <person name="Lu P."/>
            <person name="Wu Y."/>
            <person name="Zhang Z."/>
            <person name="Ro D.K."/>
            <person name="Shang Y."/>
            <person name="Huang S."/>
            <person name="Yan J."/>
        </authorList>
    </citation>
    <scope>NUCLEOTIDE SEQUENCE [LARGE SCALE GENOMIC DNA]</scope>
    <source>
        <strain evidence="2">Ta-2019</strain>
    </source>
</reference>
<feature type="compositionally biased region" description="Basic and acidic residues" evidence="1">
    <location>
        <begin position="55"/>
        <end position="90"/>
    </location>
</feature>
<feature type="compositionally biased region" description="Basic and acidic residues" evidence="1">
    <location>
        <begin position="1"/>
        <end position="14"/>
    </location>
</feature>
<feature type="region of interest" description="Disordered" evidence="1">
    <location>
        <begin position="1"/>
        <end position="26"/>
    </location>
</feature>
<keyword evidence="3" id="KW-1185">Reference proteome</keyword>
<sequence length="90" mass="10650">MKEEVEWRKKETMRGQESVKNIREKKRNGYKINEKVGVVEKRRGGKKKRENYGGGKEEKVNTGRRLKESGPREEDQGKEYGTDHMEMHVE</sequence>
<evidence type="ECO:0000256" key="1">
    <source>
        <dbReference type="SAM" id="MobiDB-lite"/>
    </source>
</evidence>
<gene>
    <name evidence="2" type="ORF">KI387_034773</name>
</gene>
<comment type="caution">
    <text evidence="2">The sequence shown here is derived from an EMBL/GenBank/DDBJ whole genome shotgun (WGS) entry which is preliminary data.</text>
</comment>
<feature type="non-terminal residue" evidence="2">
    <location>
        <position position="90"/>
    </location>
</feature>
<proteinExistence type="predicted"/>
<organism evidence="2 3">
    <name type="scientific">Taxus chinensis</name>
    <name type="common">Chinese yew</name>
    <name type="synonym">Taxus wallichiana var. chinensis</name>
    <dbReference type="NCBI Taxonomy" id="29808"/>
    <lineage>
        <taxon>Eukaryota</taxon>
        <taxon>Viridiplantae</taxon>
        <taxon>Streptophyta</taxon>
        <taxon>Embryophyta</taxon>
        <taxon>Tracheophyta</taxon>
        <taxon>Spermatophyta</taxon>
        <taxon>Pinopsida</taxon>
        <taxon>Pinidae</taxon>
        <taxon>Conifers II</taxon>
        <taxon>Cupressales</taxon>
        <taxon>Taxaceae</taxon>
        <taxon>Taxus</taxon>
    </lineage>
</organism>